<comment type="caution">
    <text evidence="2">The sequence shown here is derived from an EMBL/GenBank/DDBJ whole genome shotgun (WGS) entry which is preliminary data.</text>
</comment>
<evidence type="ECO:0000259" key="1">
    <source>
        <dbReference type="Pfam" id="PF00578"/>
    </source>
</evidence>
<dbReference type="Pfam" id="PF00578">
    <property type="entry name" value="AhpC-TSA"/>
    <property type="match status" value="1"/>
</dbReference>
<gene>
    <name evidence="2" type="ORF">ACFSJE_01470</name>
</gene>
<accession>A0ABW4XVZ6</accession>
<sequence>MVRILLGLTLLSTFGCARKNGECASVFFGGEIVNPTSDYVVLYRNDAYVDSVKLDDNNRFSFNLQGIDEGLYHFNHEPELQYIYLQEGDSLLARLNTVEFDESLVFSGKGSEVNNFLMEMYLTYESEGSVVYSFYDLDPEDFSKKVDSLRDMKTHHLSEMLTDVQLSDRALNLAKASVDYNNYIYKEKYPFFHKRKTGEENVHNFNHSFYAYRDSINFNDSDLTYFKPYFDFMKWHFGNLSYMECMEDCDREEQIGSNHLHFNKHKLHLVDSLVEEQDIRDVLFRNIAVDYLIKEHKSDPECQLFIDKFNTLSSNKEHKDEIDHLYRSIQHLQSSQTLPDLTLKDASGQDVSLKTIASRKKNTVIYFWTAEKEQQFRNTIKRIAELKKKYPKHNFVGINLKTSYAQWNAFLDQYGLDKNSQFYGENFKEIQMTMVIDKINKCVITQDTLIVEGFGDLYSSL</sequence>
<name>A0ABW4XVZ6_9FLAO</name>
<organism evidence="2 3">
    <name type="scientific">Flagellimonas iocasae</name>
    <dbReference type="NCBI Taxonomy" id="2055905"/>
    <lineage>
        <taxon>Bacteria</taxon>
        <taxon>Pseudomonadati</taxon>
        <taxon>Bacteroidota</taxon>
        <taxon>Flavobacteriia</taxon>
        <taxon>Flavobacteriales</taxon>
        <taxon>Flavobacteriaceae</taxon>
        <taxon>Flagellimonas</taxon>
    </lineage>
</organism>
<dbReference type="Proteomes" id="UP001597342">
    <property type="component" value="Unassembled WGS sequence"/>
</dbReference>
<reference evidence="3" key="1">
    <citation type="journal article" date="2019" name="Int. J. Syst. Evol. Microbiol.">
        <title>The Global Catalogue of Microorganisms (GCM) 10K type strain sequencing project: providing services to taxonomists for standard genome sequencing and annotation.</title>
        <authorList>
            <consortium name="The Broad Institute Genomics Platform"/>
            <consortium name="The Broad Institute Genome Sequencing Center for Infectious Disease"/>
            <person name="Wu L."/>
            <person name="Ma J."/>
        </authorList>
    </citation>
    <scope>NUCLEOTIDE SEQUENCE [LARGE SCALE GENOMIC DNA]</scope>
    <source>
        <strain evidence="3">JCM 3389</strain>
    </source>
</reference>
<dbReference type="RefSeq" id="WP_379829200.1">
    <property type="nucleotide sequence ID" value="NZ_JBHUHU010000001.1"/>
</dbReference>
<proteinExistence type="predicted"/>
<feature type="domain" description="Alkyl hydroperoxide reductase subunit C/ Thiol specific antioxidant" evidence="1">
    <location>
        <begin position="336"/>
        <end position="440"/>
    </location>
</feature>
<dbReference type="SUPFAM" id="SSF52833">
    <property type="entry name" value="Thioredoxin-like"/>
    <property type="match status" value="1"/>
</dbReference>
<protein>
    <submittedName>
        <fullName evidence="2">TlpA family protein disulfide reductase</fullName>
    </submittedName>
</protein>
<dbReference type="InterPro" id="IPR036249">
    <property type="entry name" value="Thioredoxin-like_sf"/>
</dbReference>
<dbReference type="InterPro" id="IPR000866">
    <property type="entry name" value="AhpC/TSA"/>
</dbReference>
<keyword evidence="3" id="KW-1185">Reference proteome</keyword>
<dbReference type="Gene3D" id="3.40.30.10">
    <property type="entry name" value="Glutaredoxin"/>
    <property type="match status" value="1"/>
</dbReference>
<dbReference type="EMBL" id="JBHUHU010000001">
    <property type="protein sequence ID" value="MFD2098423.1"/>
    <property type="molecule type" value="Genomic_DNA"/>
</dbReference>
<evidence type="ECO:0000313" key="2">
    <source>
        <dbReference type="EMBL" id="MFD2098423.1"/>
    </source>
</evidence>
<dbReference type="PROSITE" id="PS51257">
    <property type="entry name" value="PROKAR_LIPOPROTEIN"/>
    <property type="match status" value="1"/>
</dbReference>
<evidence type="ECO:0000313" key="3">
    <source>
        <dbReference type="Proteomes" id="UP001597342"/>
    </source>
</evidence>